<dbReference type="EMBL" id="LQMT02000038">
    <property type="protein sequence ID" value="ONF63137.1"/>
    <property type="molecule type" value="Genomic_DNA"/>
</dbReference>
<keyword evidence="5 9" id="KW-0560">Oxidoreductase</keyword>
<evidence type="ECO:0000256" key="8">
    <source>
        <dbReference type="ARBA" id="ARBA00055433"/>
    </source>
</evidence>
<keyword evidence="3 9" id="KW-0349">Heme</keyword>
<reference evidence="10 11" key="1">
    <citation type="submission" date="2016-12" db="EMBL/GenBank/DDBJ databases">
        <title>Amycolatopsis keratiniphila subsp. keratiniphila genome sequencing and assembly.</title>
        <authorList>
            <person name="Mayilraj S."/>
            <person name="Kaur N."/>
        </authorList>
    </citation>
    <scope>NUCLEOTIDE SEQUENCE [LARGE SCALE GENOMIC DNA]</scope>
    <source>
        <strain evidence="10 11">DSM 44409</strain>
    </source>
</reference>
<keyword evidence="6 9" id="KW-0408">Iron</keyword>
<keyword evidence="7 9" id="KW-0503">Monooxygenase</keyword>
<dbReference type="GO" id="GO:0006707">
    <property type="term" value="P:cholesterol catabolic process"/>
    <property type="evidence" value="ECO:0007669"/>
    <property type="project" value="TreeGrafter"/>
</dbReference>
<dbReference type="InterPro" id="IPR001128">
    <property type="entry name" value="Cyt_P450"/>
</dbReference>
<comment type="function">
    <text evidence="8">Involved in the coupling of aromatic side chains of the heptapeptide of vancomycin.</text>
</comment>
<evidence type="ECO:0000256" key="7">
    <source>
        <dbReference type="ARBA" id="ARBA00023033"/>
    </source>
</evidence>
<dbReference type="Gene3D" id="1.10.630.10">
    <property type="entry name" value="Cytochrome P450"/>
    <property type="match status" value="1"/>
</dbReference>
<evidence type="ECO:0000256" key="4">
    <source>
        <dbReference type="ARBA" id="ARBA00022723"/>
    </source>
</evidence>
<dbReference type="Pfam" id="PF00067">
    <property type="entry name" value="p450"/>
    <property type="match status" value="1"/>
</dbReference>
<name>A0A1W2LK73_9PSEU</name>
<dbReference type="GO" id="GO:0005506">
    <property type="term" value="F:iron ion binding"/>
    <property type="evidence" value="ECO:0007669"/>
    <property type="project" value="InterPro"/>
</dbReference>
<dbReference type="Proteomes" id="UP000076660">
    <property type="component" value="Unassembled WGS sequence"/>
</dbReference>
<evidence type="ECO:0000256" key="6">
    <source>
        <dbReference type="ARBA" id="ARBA00023004"/>
    </source>
</evidence>
<organism evidence="10 11">
    <name type="scientific">Amycolatopsis keratiniphila subsp. keratiniphila</name>
    <dbReference type="NCBI Taxonomy" id="227715"/>
    <lineage>
        <taxon>Bacteria</taxon>
        <taxon>Bacillati</taxon>
        <taxon>Actinomycetota</taxon>
        <taxon>Actinomycetes</taxon>
        <taxon>Pseudonocardiales</taxon>
        <taxon>Pseudonocardiaceae</taxon>
        <taxon>Amycolatopsis</taxon>
        <taxon>Amycolatopsis japonica group</taxon>
    </lineage>
</organism>
<dbReference type="SUPFAM" id="SSF48264">
    <property type="entry name" value="Cytochrome P450"/>
    <property type="match status" value="1"/>
</dbReference>
<comment type="pathway">
    <text evidence="1">Antibiotic biosynthesis; vancomycin biosynthesis.</text>
</comment>
<dbReference type="InterPro" id="IPR017972">
    <property type="entry name" value="Cyt_P450_CS"/>
</dbReference>
<dbReference type="GO" id="GO:0036199">
    <property type="term" value="F:cholest-4-en-3-one 26-monooxygenase activity"/>
    <property type="evidence" value="ECO:0007669"/>
    <property type="project" value="TreeGrafter"/>
</dbReference>
<dbReference type="PANTHER" id="PTHR46696">
    <property type="entry name" value="P450, PUTATIVE (EUROFUNG)-RELATED"/>
    <property type="match status" value="1"/>
</dbReference>
<protein>
    <recommendedName>
        <fullName evidence="12">Cytochrome P450</fullName>
    </recommendedName>
</protein>
<proteinExistence type="inferred from homology"/>
<evidence type="ECO:0000256" key="5">
    <source>
        <dbReference type="ARBA" id="ARBA00023002"/>
    </source>
</evidence>
<dbReference type="AlphaFoldDB" id="A0A1W2LK73"/>
<dbReference type="CDD" id="cd20625">
    <property type="entry name" value="CYP164-like"/>
    <property type="match status" value="1"/>
</dbReference>
<dbReference type="PRINTS" id="PR00359">
    <property type="entry name" value="BP450"/>
</dbReference>
<gene>
    <name evidence="10" type="ORF">AVR91_0235330</name>
</gene>
<dbReference type="PRINTS" id="PR00385">
    <property type="entry name" value="P450"/>
</dbReference>
<dbReference type="GO" id="GO:0008395">
    <property type="term" value="F:steroid hydroxylase activity"/>
    <property type="evidence" value="ECO:0007669"/>
    <property type="project" value="TreeGrafter"/>
</dbReference>
<evidence type="ECO:0000256" key="3">
    <source>
        <dbReference type="ARBA" id="ARBA00022617"/>
    </source>
</evidence>
<comment type="similarity">
    <text evidence="2 9">Belongs to the cytochrome P450 family.</text>
</comment>
<dbReference type="InterPro" id="IPR002397">
    <property type="entry name" value="Cyt_P450_B"/>
</dbReference>
<evidence type="ECO:0008006" key="12">
    <source>
        <dbReference type="Google" id="ProtNLM"/>
    </source>
</evidence>
<dbReference type="GO" id="GO:0020037">
    <property type="term" value="F:heme binding"/>
    <property type="evidence" value="ECO:0007669"/>
    <property type="project" value="InterPro"/>
</dbReference>
<dbReference type="PROSITE" id="PS00086">
    <property type="entry name" value="CYTOCHROME_P450"/>
    <property type="match status" value="1"/>
</dbReference>
<evidence type="ECO:0000313" key="10">
    <source>
        <dbReference type="EMBL" id="ONF63137.1"/>
    </source>
</evidence>
<sequence length="423" mass="46222">MMNALSHADALRIGAQIQVSKTVSRLLGGFGDLLVQVEHPKWREDPYPLYERIRAKGPLYRGLSGSWATASFALCDQVLRDRRFGMKYADGTPALTGALGIVSQTYPESFLDLDPPDHTRLRRLAAPSFRPGRMDRYRPTVQAVVDSLLAKVAGQETFDLVGDLAAPLPITVISDLLGIPAADRSVFAEYGTLIGEGLSGVYSVRQAERLITVGEDLVVLFDRLLHERTAIPGDDVISDLAAAVGDGRMTARELHGTALLLLIAGFETTVNLIGNGVRALLGHPEQWESLYSDPSLAAAAVEEALRYDPPVQASLRIAHTEVELAGRRIRPGRFVAVLLAAANRDPEVYERPGEFDISRSRASDHLAFSSGIHYCLGARLARIEAEIVFRTLAERMPHLRQAGPLRRRKGNSIRGLSHFPVTA</sequence>
<keyword evidence="4 9" id="KW-0479">Metal-binding</keyword>
<dbReference type="FunFam" id="1.10.630.10:FF:000018">
    <property type="entry name" value="Cytochrome P450 monooxygenase"/>
    <property type="match status" value="1"/>
</dbReference>
<dbReference type="PANTHER" id="PTHR46696:SF4">
    <property type="entry name" value="BIOTIN BIOSYNTHESIS CYTOCHROME P450"/>
    <property type="match status" value="1"/>
</dbReference>
<evidence type="ECO:0000256" key="9">
    <source>
        <dbReference type="RuleBase" id="RU000461"/>
    </source>
</evidence>
<dbReference type="InterPro" id="IPR036396">
    <property type="entry name" value="Cyt_P450_sf"/>
</dbReference>
<evidence type="ECO:0000313" key="11">
    <source>
        <dbReference type="Proteomes" id="UP000076660"/>
    </source>
</evidence>
<comment type="caution">
    <text evidence="10">The sequence shown here is derived from an EMBL/GenBank/DDBJ whole genome shotgun (WGS) entry which is preliminary data.</text>
</comment>
<evidence type="ECO:0000256" key="1">
    <source>
        <dbReference type="ARBA" id="ARBA00004660"/>
    </source>
</evidence>
<accession>A0A1W2LK73</accession>
<evidence type="ECO:0000256" key="2">
    <source>
        <dbReference type="ARBA" id="ARBA00010617"/>
    </source>
</evidence>